<dbReference type="PROSITE" id="PS50126">
    <property type="entry name" value="S1"/>
    <property type="match status" value="1"/>
</dbReference>
<name>A0ABW9SS95_9BURK</name>
<dbReference type="EC" id="2.7.7.8" evidence="7"/>
<evidence type="ECO:0000256" key="4">
    <source>
        <dbReference type="ARBA" id="ARBA00022695"/>
    </source>
</evidence>
<dbReference type="Gene3D" id="3.30.1370.10">
    <property type="entry name" value="K Homology domain, type 1"/>
    <property type="match status" value="1"/>
</dbReference>
<dbReference type="PIRSF" id="PIRSF005499">
    <property type="entry name" value="PNPase"/>
    <property type="match status" value="1"/>
</dbReference>
<evidence type="ECO:0000256" key="3">
    <source>
        <dbReference type="ARBA" id="ARBA00022679"/>
    </source>
</evidence>
<evidence type="ECO:0000256" key="6">
    <source>
        <dbReference type="ARBA" id="ARBA00022884"/>
    </source>
</evidence>
<dbReference type="SMART" id="SM00322">
    <property type="entry name" value="KH"/>
    <property type="match status" value="1"/>
</dbReference>
<dbReference type="InterPro" id="IPR027408">
    <property type="entry name" value="PNPase/RNase_PH_dom_sf"/>
</dbReference>
<dbReference type="SUPFAM" id="SSF54211">
    <property type="entry name" value="Ribosomal protein S5 domain 2-like"/>
    <property type="match status" value="2"/>
</dbReference>
<dbReference type="InterPro" id="IPR003029">
    <property type="entry name" value="S1_domain"/>
</dbReference>
<dbReference type="NCBIfam" id="NF008805">
    <property type="entry name" value="PRK11824.1"/>
    <property type="match status" value="1"/>
</dbReference>
<evidence type="ECO:0000256" key="7">
    <source>
        <dbReference type="HAMAP-Rule" id="MF_01595"/>
    </source>
</evidence>
<dbReference type="HAMAP" id="MF_01595">
    <property type="entry name" value="PNPase"/>
    <property type="match status" value="1"/>
</dbReference>
<feature type="binding site" evidence="7">
    <location>
        <position position="496"/>
    </location>
    <ligand>
        <name>Mg(2+)</name>
        <dbReference type="ChEBI" id="CHEBI:18420"/>
    </ligand>
</feature>
<keyword evidence="6 7" id="KW-0694">RNA-binding</keyword>
<dbReference type="PANTHER" id="PTHR11252:SF0">
    <property type="entry name" value="POLYRIBONUCLEOTIDE NUCLEOTIDYLTRANSFERASE 1, MITOCHONDRIAL"/>
    <property type="match status" value="1"/>
</dbReference>
<dbReference type="Pfam" id="PF03725">
    <property type="entry name" value="RNase_PH_C"/>
    <property type="match status" value="1"/>
</dbReference>
<protein>
    <recommendedName>
        <fullName evidence="7">Polyribonucleotide nucleotidyltransferase</fullName>
        <ecNumber evidence="7">2.7.7.8</ecNumber>
    </recommendedName>
    <alternativeName>
        <fullName evidence="7">Polynucleotide phosphorylase</fullName>
        <shortName evidence="7">PNPase</shortName>
    </alternativeName>
</protein>
<dbReference type="InterPro" id="IPR020568">
    <property type="entry name" value="Ribosomal_Su5_D2-typ_SF"/>
</dbReference>
<dbReference type="Gene3D" id="3.30.230.70">
    <property type="entry name" value="GHMP Kinase, N-terminal domain"/>
    <property type="match status" value="2"/>
</dbReference>
<gene>
    <name evidence="7 9" type="primary">pnp</name>
    <name evidence="9" type="ORF">GM655_12160</name>
</gene>
<organism evidence="9 10">
    <name type="scientific">Pseudoduganella danionis</name>
    <dbReference type="NCBI Taxonomy" id="1890295"/>
    <lineage>
        <taxon>Bacteria</taxon>
        <taxon>Pseudomonadati</taxon>
        <taxon>Pseudomonadota</taxon>
        <taxon>Betaproteobacteria</taxon>
        <taxon>Burkholderiales</taxon>
        <taxon>Oxalobacteraceae</taxon>
        <taxon>Telluria group</taxon>
        <taxon>Pseudoduganella</taxon>
    </lineage>
</organism>
<keyword evidence="5 7" id="KW-0460">Magnesium</keyword>
<evidence type="ECO:0000259" key="8">
    <source>
        <dbReference type="PROSITE" id="PS50126"/>
    </source>
</evidence>
<comment type="similarity">
    <text evidence="1 7">Belongs to the polyribonucleotide nucleotidyltransferase family.</text>
</comment>
<dbReference type="InterPro" id="IPR015848">
    <property type="entry name" value="PNPase_PH_RNA-bd_bac/org-type"/>
</dbReference>
<dbReference type="Pfam" id="PF00575">
    <property type="entry name" value="S1"/>
    <property type="match status" value="1"/>
</dbReference>
<evidence type="ECO:0000256" key="2">
    <source>
        <dbReference type="ARBA" id="ARBA00022490"/>
    </source>
</evidence>
<dbReference type="Pfam" id="PF00013">
    <property type="entry name" value="KH_1"/>
    <property type="match status" value="1"/>
</dbReference>
<evidence type="ECO:0000313" key="10">
    <source>
        <dbReference type="Proteomes" id="UP000735592"/>
    </source>
</evidence>
<dbReference type="PROSITE" id="PS50084">
    <property type="entry name" value="KH_TYPE_1"/>
    <property type="match status" value="1"/>
</dbReference>
<comment type="subcellular location">
    <subcellularLocation>
        <location evidence="7">Cytoplasm</location>
    </subcellularLocation>
</comment>
<dbReference type="SUPFAM" id="SSF55666">
    <property type="entry name" value="Ribonuclease PH domain 2-like"/>
    <property type="match status" value="2"/>
</dbReference>
<comment type="caution">
    <text evidence="9">The sequence shown here is derived from an EMBL/GenBank/DDBJ whole genome shotgun (WGS) entry which is preliminary data.</text>
</comment>
<comment type="catalytic activity">
    <reaction evidence="7">
        <text>RNA(n+1) + phosphate = RNA(n) + a ribonucleoside 5'-diphosphate</text>
        <dbReference type="Rhea" id="RHEA:22096"/>
        <dbReference type="Rhea" id="RHEA-COMP:14527"/>
        <dbReference type="Rhea" id="RHEA-COMP:17342"/>
        <dbReference type="ChEBI" id="CHEBI:43474"/>
        <dbReference type="ChEBI" id="CHEBI:57930"/>
        <dbReference type="ChEBI" id="CHEBI:140395"/>
        <dbReference type="EC" id="2.7.7.8"/>
    </reaction>
</comment>
<dbReference type="InterPro" id="IPR012340">
    <property type="entry name" value="NA-bd_OB-fold"/>
</dbReference>
<dbReference type="SUPFAM" id="SSF54791">
    <property type="entry name" value="Eukaryotic type KH-domain (KH-domain type I)"/>
    <property type="match status" value="1"/>
</dbReference>
<dbReference type="InterPro" id="IPR036612">
    <property type="entry name" value="KH_dom_type_1_sf"/>
</dbReference>
<evidence type="ECO:0000256" key="5">
    <source>
        <dbReference type="ARBA" id="ARBA00022842"/>
    </source>
</evidence>
<dbReference type="InterPro" id="IPR015847">
    <property type="entry name" value="ExoRNase_PH_dom2"/>
</dbReference>
<dbReference type="EMBL" id="WNKW01000003">
    <property type="protein sequence ID" value="MTW33579.1"/>
    <property type="molecule type" value="Genomic_DNA"/>
</dbReference>
<keyword evidence="3 7" id="KW-0808">Transferase</keyword>
<evidence type="ECO:0000313" key="9">
    <source>
        <dbReference type="EMBL" id="MTW33579.1"/>
    </source>
</evidence>
<dbReference type="CDD" id="cd11364">
    <property type="entry name" value="RNase_PH_PNPase_2"/>
    <property type="match status" value="1"/>
</dbReference>
<evidence type="ECO:0000256" key="1">
    <source>
        <dbReference type="ARBA" id="ARBA00007404"/>
    </source>
</evidence>
<accession>A0ABW9SS95</accession>
<dbReference type="Pfam" id="PF03726">
    <property type="entry name" value="PNPase"/>
    <property type="match status" value="1"/>
</dbReference>
<dbReference type="SUPFAM" id="SSF46915">
    <property type="entry name" value="Polynucleotide phosphorylase/guanosine pentaphosphate synthase (PNPase/GPSI), domain 3"/>
    <property type="match status" value="1"/>
</dbReference>
<dbReference type="NCBIfam" id="TIGR03591">
    <property type="entry name" value="polynuc_phos"/>
    <property type="match status" value="1"/>
</dbReference>
<dbReference type="SUPFAM" id="SSF50249">
    <property type="entry name" value="Nucleic acid-binding proteins"/>
    <property type="match status" value="1"/>
</dbReference>
<dbReference type="GO" id="GO:0004654">
    <property type="term" value="F:polyribonucleotide nucleotidyltransferase activity"/>
    <property type="evidence" value="ECO:0007669"/>
    <property type="project" value="UniProtKB-EC"/>
</dbReference>
<dbReference type="Proteomes" id="UP000735592">
    <property type="component" value="Unassembled WGS sequence"/>
</dbReference>
<keyword evidence="7" id="KW-0479">Metal-binding</keyword>
<sequence>MFNKVTKTFQYGQHTVTLETGEIARQASGAVMVSVEDTVILATVVARKDAKPGQDFFPLTVDYVEKTYAAGKIPGGFFKREGRPSEKETLTSRLIDRPIRPLFPEGYLNEVQVIIHVLSVNPEIDPDIPSMIGASAALCVAGVPFNGPIGAARVGYANGQYILNPTVEQLKTSQMDLVVAGTETAVLMVESEAQQLSEEIMLGAVVYGHEQMKAVIDAIHDLVRDGGKPEVEWAPPAKNEALIARVAHFAGDKLSAAYQVKDKQERTAKLKTASAEIMADLSAEAAAAGTSVDAAEVGNILFEMEAKIVRSQILDGEPRIDGRDTRTVRPISIRTSVLPRTHGSALFTRGETQALVVATLGTARDSQKIDALMGEFTDPFMLHYNMPPFATGETGRVGTPKRREIGHGRLAKRALIAALPSQEEFSYAVRLVSEITESNGSSSMASVCGGCLALMDAGVPMKEHVAGIAMGLIKEGGKFAVLSDILGDEDHLGDMDFKVAGTRNGITALQMDIKIMGITKEIMQVALAQAKEGREHILGEMQKAMPNVKTELSDFAPRLITIKINPEKIRDVIGKGGAVIRALTEETGTQIDISDEGVVTIASVDAAAGQEAKRRIEELTASVEVGKCYDGVVLKLLDFGAIVQVMPGKDGLLHISQIANERVNAVADYLKEGQAVRVKVLETDDRGRLKLSMKAAAEEAAAAAQ</sequence>
<proteinExistence type="inferred from homology"/>
<dbReference type="InterPro" id="IPR004087">
    <property type="entry name" value="KH_dom"/>
</dbReference>
<comment type="function">
    <text evidence="7">Involved in mRNA degradation. Catalyzes the phosphorolysis of single-stranded polyribonucleotides processively in the 3'- to 5'-direction.</text>
</comment>
<dbReference type="SMART" id="SM00316">
    <property type="entry name" value="S1"/>
    <property type="match status" value="1"/>
</dbReference>
<keyword evidence="10" id="KW-1185">Reference proteome</keyword>
<feature type="domain" description="S1 motif" evidence="8">
    <location>
        <begin position="626"/>
        <end position="694"/>
    </location>
</feature>
<dbReference type="CDD" id="cd02393">
    <property type="entry name" value="KH-I_PNPase"/>
    <property type="match status" value="1"/>
</dbReference>
<dbReference type="CDD" id="cd11363">
    <property type="entry name" value="RNase_PH_PNPase_1"/>
    <property type="match status" value="1"/>
</dbReference>
<reference evidence="9 10" key="1">
    <citation type="submission" date="2019-11" db="EMBL/GenBank/DDBJ databases">
        <title>Type strains purchased from KCTC, JCM and DSMZ.</title>
        <authorList>
            <person name="Lu H."/>
        </authorList>
    </citation>
    <scope>NUCLEOTIDE SEQUENCE [LARGE SCALE GENOMIC DNA]</scope>
    <source>
        <strain evidence="9 10">DSM 103461</strain>
    </source>
</reference>
<feature type="binding site" evidence="7">
    <location>
        <position position="490"/>
    </location>
    <ligand>
        <name>Mg(2+)</name>
        <dbReference type="ChEBI" id="CHEBI:18420"/>
    </ligand>
</feature>
<keyword evidence="2 7" id="KW-0963">Cytoplasm</keyword>
<dbReference type="InterPro" id="IPR004088">
    <property type="entry name" value="KH_dom_type_1"/>
</dbReference>
<dbReference type="InterPro" id="IPR036456">
    <property type="entry name" value="PNPase_PH_RNA-bd_sf"/>
</dbReference>
<dbReference type="InterPro" id="IPR001247">
    <property type="entry name" value="ExoRNase_PH_dom1"/>
</dbReference>
<dbReference type="Pfam" id="PF01138">
    <property type="entry name" value="RNase_PH"/>
    <property type="match status" value="2"/>
</dbReference>
<dbReference type="InterPro" id="IPR036345">
    <property type="entry name" value="ExoRNase_PH_dom2_sf"/>
</dbReference>
<keyword evidence="4 7" id="KW-0548">Nucleotidyltransferase</keyword>
<dbReference type="CDD" id="cd04472">
    <property type="entry name" value="S1_PNPase"/>
    <property type="match status" value="1"/>
</dbReference>
<dbReference type="Gene3D" id="2.40.50.140">
    <property type="entry name" value="Nucleic acid-binding proteins"/>
    <property type="match status" value="1"/>
</dbReference>
<comment type="cofactor">
    <cofactor evidence="7">
        <name>Mg(2+)</name>
        <dbReference type="ChEBI" id="CHEBI:18420"/>
    </cofactor>
</comment>
<dbReference type="RefSeq" id="WP_155434962.1">
    <property type="nucleotide sequence ID" value="NZ_JBHLXK010000005.1"/>
</dbReference>
<dbReference type="InterPro" id="IPR012162">
    <property type="entry name" value="PNPase"/>
</dbReference>
<dbReference type="PANTHER" id="PTHR11252">
    <property type="entry name" value="POLYRIBONUCLEOTIDE NUCLEOTIDYLTRANSFERASE"/>
    <property type="match status" value="1"/>
</dbReference>